<evidence type="ECO:0000313" key="1">
    <source>
        <dbReference type="EMBL" id="ODQ70235.1"/>
    </source>
</evidence>
<sequence>MAKTHLMFLFYLFYQLRVRRIEWLTLMDSELPYPLMVFAVAPFILDLGVRIEITVCNDV</sequence>
<dbReference type="EMBL" id="KV454301">
    <property type="protein sequence ID" value="ODQ70235.1"/>
    <property type="molecule type" value="Genomic_DNA"/>
</dbReference>
<dbReference type="Proteomes" id="UP000094385">
    <property type="component" value="Unassembled WGS sequence"/>
</dbReference>
<dbReference type="AlphaFoldDB" id="A0A1E3PXS3"/>
<accession>A0A1E3PXS3</accession>
<protein>
    <submittedName>
        <fullName evidence="1">Uncharacterized protein</fullName>
    </submittedName>
</protein>
<evidence type="ECO:0000313" key="2">
    <source>
        <dbReference type="Proteomes" id="UP000094385"/>
    </source>
</evidence>
<name>A0A1E3PXS3_LIPST</name>
<gene>
    <name evidence="1" type="ORF">LIPSTDRAFT_75255</name>
</gene>
<keyword evidence="2" id="KW-1185">Reference proteome</keyword>
<reference evidence="1 2" key="1">
    <citation type="journal article" date="2016" name="Proc. Natl. Acad. Sci. U.S.A.">
        <title>Comparative genomics of biotechnologically important yeasts.</title>
        <authorList>
            <person name="Riley R."/>
            <person name="Haridas S."/>
            <person name="Wolfe K.H."/>
            <person name="Lopes M.R."/>
            <person name="Hittinger C.T."/>
            <person name="Goeker M."/>
            <person name="Salamov A.A."/>
            <person name="Wisecaver J.H."/>
            <person name="Long T.M."/>
            <person name="Calvey C.H."/>
            <person name="Aerts A.L."/>
            <person name="Barry K.W."/>
            <person name="Choi C."/>
            <person name="Clum A."/>
            <person name="Coughlan A.Y."/>
            <person name="Deshpande S."/>
            <person name="Douglass A.P."/>
            <person name="Hanson S.J."/>
            <person name="Klenk H.-P."/>
            <person name="LaButti K.M."/>
            <person name="Lapidus A."/>
            <person name="Lindquist E.A."/>
            <person name="Lipzen A.M."/>
            <person name="Meier-Kolthoff J.P."/>
            <person name="Ohm R.A."/>
            <person name="Otillar R.P."/>
            <person name="Pangilinan J.L."/>
            <person name="Peng Y."/>
            <person name="Rokas A."/>
            <person name="Rosa C.A."/>
            <person name="Scheuner C."/>
            <person name="Sibirny A.A."/>
            <person name="Slot J.C."/>
            <person name="Stielow J.B."/>
            <person name="Sun H."/>
            <person name="Kurtzman C.P."/>
            <person name="Blackwell M."/>
            <person name="Grigoriev I.V."/>
            <person name="Jeffries T.W."/>
        </authorList>
    </citation>
    <scope>NUCLEOTIDE SEQUENCE [LARGE SCALE GENOMIC DNA]</scope>
    <source>
        <strain evidence="1 2">NRRL Y-11557</strain>
    </source>
</reference>
<organism evidence="1 2">
    <name type="scientific">Lipomyces starkeyi NRRL Y-11557</name>
    <dbReference type="NCBI Taxonomy" id="675824"/>
    <lineage>
        <taxon>Eukaryota</taxon>
        <taxon>Fungi</taxon>
        <taxon>Dikarya</taxon>
        <taxon>Ascomycota</taxon>
        <taxon>Saccharomycotina</taxon>
        <taxon>Lipomycetes</taxon>
        <taxon>Lipomycetales</taxon>
        <taxon>Lipomycetaceae</taxon>
        <taxon>Lipomyces</taxon>
    </lineage>
</organism>
<proteinExistence type="predicted"/>